<feature type="domain" description="Glycosyltransferase subfamily 4-like N-terminal" evidence="2">
    <location>
        <begin position="16"/>
        <end position="175"/>
    </location>
</feature>
<dbReference type="RefSeq" id="WP_158946395.1">
    <property type="nucleotide sequence ID" value="NZ_CP046400.1"/>
</dbReference>
<dbReference type="KEGG" id="psel:GM415_03205"/>
<keyword evidence="3" id="KW-0808">Transferase</keyword>
<dbReference type="InterPro" id="IPR001296">
    <property type="entry name" value="Glyco_trans_1"/>
</dbReference>
<gene>
    <name evidence="3" type="ORF">GM415_03205</name>
</gene>
<accession>A0A6I6JDL8</accession>
<evidence type="ECO:0000259" key="2">
    <source>
        <dbReference type="Pfam" id="PF13439"/>
    </source>
</evidence>
<dbReference type="PANTHER" id="PTHR12526">
    <property type="entry name" value="GLYCOSYLTRANSFERASE"/>
    <property type="match status" value="1"/>
</dbReference>
<evidence type="ECO:0000313" key="4">
    <source>
        <dbReference type="Proteomes" id="UP000428328"/>
    </source>
</evidence>
<dbReference type="PANTHER" id="PTHR12526:SF630">
    <property type="entry name" value="GLYCOSYLTRANSFERASE"/>
    <property type="match status" value="1"/>
</dbReference>
<dbReference type="GO" id="GO:0016757">
    <property type="term" value="F:glycosyltransferase activity"/>
    <property type="evidence" value="ECO:0007669"/>
    <property type="project" value="InterPro"/>
</dbReference>
<dbReference type="EMBL" id="CP046400">
    <property type="protein sequence ID" value="QGY39170.1"/>
    <property type="molecule type" value="Genomic_DNA"/>
</dbReference>
<dbReference type="InterPro" id="IPR028098">
    <property type="entry name" value="Glyco_trans_4-like_N"/>
</dbReference>
<evidence type="ECO:0000313" key="3">
    <source>
        <dbReference type="EMBL" id="QGY39170.1"/>
    </source>
</evidence>
<dbReference type="Pfam" id="PF13439">
    <property type="entry name" value="Glyco_transf_4"/>
    <property type="match status" value="1"/>
</dbReference>
<dbReference type="AlphaFoldDB" id="A0A6I6JDL8"/>
<name>A0A6I6JDL8_9BACT</name>
<evidence type="ECO:0000259" key="1">
    <source>
        <dbReference type="Pfam" id="PF00534"/>
    </source>
</evidence>
<proteinExistence type="predicted"/>
<keyword evidence="4" id="KW-1185">Reference proteome</keyword>
<reference evidence="3 4" key="1">
    <citation type="submission" date="2019-11" db="EMBL/GenBank/DDBJ databases">
        <authorList>
            <person name="Zheng R.K."/>
            <person name="Sun C.M."/>
        </authorList>
    </citation>
    <scope>NUCLEOTIDE SEQUENCE [LARGE SCALE GENOMIC DNA]</scope>
    <source>
        <strain evidence="3 4">SRB007</strain>
    </source>
</reference>
<organism evidence="3 4">
    <name type="scientific">Pseudodesulfovibrio cashew</name>
    <dbReference type="NCBI Taxonomy" id="2678688"/>
    <lineage>
        <taxon>Bacteria</taxon>
        <taxon>Pseudomonadati</taxon>
        <taxon>Thermodesulfobacteriota</taxon>
        <taxon>Desulfovibrionia</taxon>
        <taxon>Desulfovibrionales</taxon>
        <taxon>Desulfovibrionaceae</taxon>
    </lineage>
</organism>
<dbReference type="Proteomes" id="UP000428328">
    <property type="component" value="Chromosome"/>
</dbReference>
<dbReference type="Pfam" id="PF00534">
    <property type="entry name" value="Glycos_transf_1"/>
    <property type="match status" value="1"/>
</dbReference>
<dbReference type="Gene3D" id="3.40.50.2000">
    <property type="entry name" value="Glycogen Phosphorylase B"/>
    <property type="match status" value="2"/>
</dbReference>
<sequence length="388" mass="42070">MARRISVVIASWNGAVGGTEQHVSFLLDRLSRQGYEMQFVVVNRPQVDKAFAGVNTSPVVLEDSIPPGPFSFLRRVSMLAGLFRESPPDLILAYFPEGELVATIAASLAGVRGRLIGNRRNMGHDWTPRSVWQARIISRLVPRFLSNSVTASAIVGKKEWIDPVKISVIPNPINLRGESPGADGVDEGLPDAELIVGIVASVKPVKNHTLFLDAAALIHGELPDVRFVIVGRALPDREVWLREAIAQRGLNGVVYYLGECQNPLPLIRGMSIGVLSSRSEGLSNALVEYAAMGIPAVATDVGGNGEVVVDGETGFLVPSEDASGMAESIRLLLENESMRKEMGQAARSRAAALFAEDVIVNRYLTYFDGALARTWLEKGEEDCSTKWK</sequence>
<protein>
    <submittedName>
        <fullName evidence="3">Glycosyltransferase</fullName>
    </submittedName>
</protein>
<feature type="domain" description="Glycosyl transferase family 1" evidence="1">
    <location>
        <begin position="187"/>
        <end position="348"/>
    </location>
</feature>
<dbReference type="SUPFAM" id="SSF53756">
    <property type="entry name" value="UDP-Glycosyltransferase/glycogen phosphorylase"/>
    <property type="match status" value="1"/>
</dbReference>